<dbReference type="EMBL" id="CP043450">
    <property type="protein sequence ID" value="QEM09040.1"/>
    <property type="molecule type" value="Genomic_DNA"/>
</dbReference>
<dbReference type="KEGG" id="mrub:DEO27_003080"/>
<protein>
    <submittedName>
        <fullName evidence="1">Uncharacterized protein</fullName>
    </submittedName>
</protein>
<dbReference type="Proteomes" id="UP000251402">
    <property type="component" value="Chromosome"/>
</dbReference>
<evidence type="ECO:0000313" key="1">
    <source>
        <dbReference type="EMBL" id="QEM09040.1"/>
    </source>
</evidence>
<dbReference type="RefSeq" id="WP_112569620.1">
    <property type="nucleotide sequence ID" value="NZ_CP043450.1"/>
</dbReference>
<evidence type="ECO:0000313" key="2">
    <source>
        <dbReference type="Proteomes" id="UP000251402"/>
    </source>
</evidence>
<name>A0A5C1HVE2_9SPHI</name>
<sequence length="519" mass="58042">MNEPKKLMGFLPNMDTPVIHAFTSDKEEVMANELVTLSWDTENAREVKLDDITQDGNLYTTTLTNTRTFNLVASGIFRKAQASKQVRLYIPQILLFDCKPTQIREGEPVSIVFRFKYGLSWKLMAEYTGLLLGQQEEVAKGAVQDGYGWTDQTIELTLKDICNLRLQVRNGAEISSDRIMLGTPPVKVALDSNKITAVPGSSINLTWRTENATGLWLNPGNIDLKGCNSYNLVVSGDHDLHLELIGKGDFGGHASDTRTIMIANINKFYVSDNNDGENPEFFLNWDTSRLKQLRLLPQNNPVDHLVEKYRMPAISDTGIYTLVGLTAEKDEITSSLTIKSCHIESFELDTGKAMIGTTAKLRWKANAARRLQLTFSDQLLPVDISPVITEHHFAVTKDCDYVTLTGWGDNNVMSLTVPVPRFIGPEIKTLTLSSIDVQLGIRWVESPAIPGSQLAGLIRSLRSNHSLPAQYNGAWRWVIFPVASMSAAFRPIMNWPFHVFTKILKNINYAPPRSNTPEE</sequence>
<reference evidence="1" key="1">
    <citation type="submission" date="2019-08" db="EMBL/GenBank/DDBJ databases">
        <title>Comparative genome analysis confer to the adaptation heavy metal polluted environment.</title>
        <authorList>
            <person name="Li Y."/>
        </authorList>
    </citation>
    <scope>NUCLEOTIDE SEQUENCE [LARGE SCALE GENOMIC DNA]</scope>
    <source>
        <strain evidence="1">P1</strain>
    </source>
</reference>
<keyword evidence="2" id="KW-1185">Reference proteome</keyword>
<dbReference type="OrthoDB" id="51164at2"/>
<proteinExistence type="predicted"/>
<dbReference type="AlphaFoldDB" id="A0A5C1HVE2"/>
<accession>A0A5C1HVE2</accession>
<organism evidence="1 2">
    <name type="scientific">Mucilaginibacter rubeus</name>
    <dbReference type="NCBI Taxonomy" id="2027860"/>
    <lineage>
        <taxon>Bacteria</taxon>
        <taxon>Pseudomonadati</taxon>
        <taxon>Bacteroidota</taxon>
        <taxon>Sphingobacteriia</taxon>
        <taxon>Sphingobacteriales</taxon>
        <taxon>Sphingobacteriaceae</taxon>
        <taxon>Mucilaginibacter</taxon>
    </lineage>
</organism>
<gene>
    <name evidence="1" type="ORF">DEO27_003080</name>
</gene>